<feature type="compositionally biased region" description="Low complexity" evidence="4">
    <location>
        <begin position="90"/>
        <end position="99"/>
    </location>
</feature>
<reference evidence="8 9" key="2">
    <citation type="journal article" date="2017" name="Sci. Rep.">
        <title>Ant-infecting Ophiocordyceps genomes reveal a high diversity of potential behavioral manipulation genes and a possible major role for enterotoxins.</title>
        <authorList>
            <person name="de Bekker C."/>
            <person name="Ohm R.A."/>
            <person name="Evans H.C."/>
            <person name="Brachmann A."/>
            <person name="Hughes D.P."/>
        </authorList>
    </citation>
    <scope>NUCLEOTIDE SEQUENCE [LARGE SCALE GENOMIC DNA]</scope>
    <source>
        <strain evidence="8 9">SC16a</strain>
    </source>
</reference>
<dbReference type="Proteomes" id="UP000037136">
    <property type="component" value="Unassembled WGS sequence"/>
</dbReference>
<dbReference type="OrthoDB" id="10256906at2759"/>
<comment type="subcellular location">
    <subcellularLocation>
        <location evidence="1">Golgi apparatus</location>
    </subcellularLocation>
</comment>
<feature type="compositionally biased region" description="Basic and acidic residues" evidence="4">
    <location>
        <begin position="70"/>
        <end position="82"/>
    </location>
</feature>
<organism evidence="8 9">
    <name type="scientific">Ophiocordyceps unilateralis</name>
    <name type="common">Zombie-ant fungus</name>
    <name type="synonym">Torrubia unilateralis</name>
    <dbReference type="NCBI Taxonomy" id="268505"/>
    <lineage>
        <taxon>Eukaryota</taxon>
        <taxon>Fungi</taxon>
        <taxon>Dikarya</taxon>
        <taxon>Ascomycota</taxon>
        <taxon>Pezizomycotina</taxon>
        <taxon>Sordariomycetes</taxon>
        <taxon>Hypocreomycetidae</taxon>
        <taxon>Hypocreales</taxon>
        <taxon>Ophiocordycipitaceae</taxon>
        <taxon>Ophiocordyceps</taxon>
    </lineage>
</organism>
<feature type="domain" description="TRAPPC10/Trs130 C-terminal" evidence="5">
    <location>
        <begin position="1351"/>
        <end position="1516"/>
    </location>
</feature>
<dbReference type="Pfam" id="PF23036">
    <property type="entry name" value="TRAPPC10_1st"/>
    <property type="match status" value="1"/>
</dbReference>
<dbReference type="InterPro" id="IPR055505">
    <property type="entry name" value="DUF7077"/>
</dbReference>
<dbReference type="Pfam" id="PF23274">
    <property type="entry name" value="DUF7077"/>
    <property type="match status" value="1"/>
</dbReference>
<dbReference type="GO" id="GO:0006891">
    <property type="term" value="P:intra-Golgi vesicle-mediated transport"/>
    <property type="evidence" value="ECO:0007669"/>
    <property type="project" value="TreeGrafter"/>
</dbReference>
<dbReference type="PANTHER" id="PTHR13251">
    <property type="entry name" value="EPILEPSY HOLOPROSENCEPHALY CANDIDATE 1/TMEM1"/>
    <property type="match status" value="1"/>
</dbReference>
<name>A0A2A9PEU1_OPHUN</name>
<dbReference type="GO" id="GO:1990071">
    <property type="term" value="C:TRAPPII protein complex"/>
    <property type="evidence" value="ECO:0007669"/>
    <property type="project" value="InterPro"/>
</dbReference>
<dbReference type="Pfam" id="PF12584">
    <property type="entry name" value="TRAPPC10"/>
    <property type="match status" value="1"/>
</dbReference>
<gene>
    <name evidence="8" type="ORF">XA68_11778</name>
</gene>
<reference evidence="8 9" key="1">
    <citation type="journal article" date="2015" name="BMC Genomics">
        <title>Gene expression during zombie ant biting behavior reflects the complexity underlying fungal parasitic behavioral manipulation.</title>
        <authorList>
            <person name="de Bekker C."/>
            <person name="Ohm R.A."/>
            <person name="Loreto R.G."/>
            <person name="Sebastian A."/>
            <person name="Albert I."/>
            <person name="Merrow M."/>
            <person name="Brachmann A."/>
            <person name="Hughes D.P."/>
        </authorList>
    </citation>
    <scope>NUCLEOTIDE SEQUENCE [LARGE SCALE GENOMIC DNA]</scope>
    <source>
        <strain evidence="8 9">SC16a</strain>
    </source>
</reference>
<evidence type="ECO:0000259" key="7">
    <source>
        <dbReference type="Pfam" id="PF23274"/>
    </source>
</evidence>
<feature type="compositionally biased region" description="Low complexity" evidence="4">
    <location>
        <begin position="1444"/>
        <end position="1462"/>
    </location>
</feature>
<dbReference type="GO" id="GO:0034498">
    <property type="term" value="P:early endosome to Golgi transport"/>
    <property type="evidence" value="ECO:0007669"/>
    <property type="project" value="TreeGrafter"/>
</dbReference>
<keyword evidence="9" id="KW-1185">Reference proteome</keyword>
<feature type="compositionally biased region" description="Polar residues" evidence="4">
    <location>
        <begin position="200"/>
        <end position="209"/>
    </location>
</feature>
<evidence type="ECO:0000259" key="5">
    <source>
        <dbReference type="Pfam" id="PF12584"/>
    </source>
</evidence>
<proteinExistence type="predicted"/>
<sequence length="1544" mass="169425">MDQQTSTSTVTVEYFDPHNVYNLLAPGLMPRLPLHNLHWQSHAGPLRSIETLHVELVPGDTGAEAAPAPRRSESTSRDDGFRTQHVGGRVTSSDAVASPSVPPPTAGGQRRHQIPGLRRTPYLKMLLVRCDDNESYKASVRSDVREWIKQHAPSSGGSKKGKEKHDAYEWLIVHVVLPNTAAATQPRSGRLSDGGAGERSATSSRWRSGTTPLMEKLRSDFNSSSKGAPDRVAQIRIGINDVPYDQLPRVVPAMPSGYSETEQDAENAWSSLVAKFKSLILASFDRRVTQYEEDIKEKDAQRALPGWNFCTFFILKEGLARGFESVGLVEDALVGYDELGVGLDLVVHGQAMTGLPEQPGGAMLSYTEELKQLFQKTRKSQASEKAKETVDDGDVEVENLQPEPVVAQETARDDIVISSTKKAYRDMILENKVSVFDFRCYIFSRQMSLLLRQGNASSTREELLAKLKVQQDSVLRGIAPLTAPARQDEEPENLVMLAEVCRRTLEFIPSISHVMRQDLVAALKDGGPGLDSVTLGIVDNLVSSFAFSVAQQILAQTWSRALPIPTTTLAHGTGQEPKSSIPEPKTMMHPARSSSLHAPASPRRASSPGVFPGPGRRASVSDSETQSSRFLKIGLEELAARRAELYLLSRSVLSGLGTRRGWSDGWAETPTLDEMGAEQLDEVDLADQRRVSDDEIDLGVGRRVFDGQVDLRQRRRAPHGEKGRRRLILAGIEGQVLRTAMDGAEDFYRLYEILTDKALRHYTVANYEHAVQSCTADLACLKYHLKEYKVAAGYFYRSTPFFGDDGWSSLELSMLMMYSRCLLETQSNDEFVRVALKLLTRACAATKARLREKPALRRGRGVGVLDESCLLYGIIDKLFGLAESLPSETKVTLASLFTDVQLAEPPRYEDGRDACFVSVTLFSLLPQDMVAEAAKMVATSIDDGPCKAITFEKRGQFRLMPGQNKVTLECKSVVPGLYKITHLSLRSHQLLVYYDSGLDEATESDMLFRQSTIRLFQRTSSLDVQARASNLVALDKNSSLDVELSTGWNDLKSCEMRLRPATGGLRLLTAEARVMDSLVELARPPESGTFVLGPLGEGRSVTLRIPYTVEQDVADVSVKMEVTYVDQADETFFLAKTPTVAVSLAVGVNVQDVFKHEALFSRFSVSTATWSPVYLEESSLQDSELFEASFGAWPAGTATIFPKQPASLLYRIKRKAGMGRAGNKAERTLHLSLSYTVLQTEVEALVRESVARTLRASSLKQYSRLAADCVVAEVRNRVQAHDLERAALVGALATGFLEGVGWDRFFVGLGVVPGTGREAQVVLKEALDGWLASHARIGVKRCQERKTMTIPVEVPSVSVVHTADIRLDGLPSTSTAYINQPIPATLFLRWTRNWDTETQGRREQEFSYEVTAPAESWLIGGRRRGRFIIPSSSAAASGLMTGKATSTTTASSSSSSSSSAPETEAAIPLMLIAQREGRLPFPSVEVREMVTTDEKTGETAVACEVDWRNLGETVCVGARRRLVSVSLDASGPGGGPLVLDCFGS</sequence>
<accession>A0A2A9PEU1</accession>
<dbReference type="Pfam" id="PF24965">
    <property type="entry name" value="TRS130_4HB"/>
    <property type="match status" value="1"/>
</dbReference>
<dbReference type="GO" id="GO:0005829">
    <property type="term" value="C:cytosol"/>
    <property type="evidence" value="ECO:0007669"/>
    <property type="project" value="GOC"/>
</dbReference>
<feature type="region of interest" description="Disordered" evidence="4">
    <location>
        <begin position="60"/>
        <end position="117"/>
    </location>
</feature>
<evidence type="ECO:0000313" key="8">
    <source>
        <dbReference type="EMBL" id="PFH59858.1"/>
    </source>
</evidence>
<protein>
    <recommendedName>
        <fullName evidence="10">Trafficking protein particle complex subunit 10</fullName>
    </recommendedName>
</protein>
<feature type="domain" description="DUF7077" evidence="7">
    <location>
        <begin position="1020"/>
        <end position="1140"/>
    </location>
</feature>
<comment type="caution">
    <text evidence="8">The sequence shown here is derived from an EMBL/GenBank/DDBJ whole genome shotgun (WGS) entry which is preliminary data.</text>
</comment>
<evidence type="ECO:0000256" key="3">
    <source>
        <dbReference type="ARBA" id="ARBA00023034"/>
    </source>
</evidence>
<feature type="region of interest" description="Disordered" evidence="4">
    <location>
        <begin position="183"/>
        <end position="209"/>
    </location>
</feature>
<evidence type="ECO:0000256" key="2">
    <source>
        <dbReference type="ARBA" id="ARBA00022448"/>
    </source>
</evidence>
<dbReference type="PANTHER" id="PTHR13251:SF3">
    <property type="entry name" value="TRAFFICKING PROTEIN PARTICLE COMPLEX SUBUNIT 10"/>
    <property type="match status" value="1"/>
</dbReference>
<keyword evidence="2" id="KW-0813">Transport</keyword>
<keyword evidence="3" id="KW-0333">Golgi apparatus</keyword>
<feature type="region of interest" description="Disordered" evidence="4">
    <location>
        <begin position="567"/>
        <end position="624"/>
    </location>
</feature>
<evidence type="ECO:0000256" key="1">
    <source>
        <dbReference type="ARBA" id="ARBA00004555"/>
    </source>
</evidence>
<dbReference type="InterPro" id="IPR056913">
    <property type="entry name" value="TRAPPC10/Trs130_N"/>
</dbReference>
<dbReference type="STRING" id="268505.A0A2A9PEU1"/>
<dbReference type="InterPro" id="IPR045126">
    <property type="entry name" value="TRAPPC10/Trs130"/>
</dbReference>
<evidence type="ECO:0000313" key="9">
    <source>
        <dbReference type="Proteomes" id="UP000037136"/>
    </source>
</evidence>
<feature type="region of interest" description="Disordered" evidence="4">
    <location>
        <begin position="1438"/>
        <end position="1462"/>
    </location>
</feature>
<evidence type="ECO:0000259" key="6">
    <source>
        <dbReference type="Pfam" id="PF23036"/>
    </source>
</evidence>
<dbReference type="InterPro" id="IPR022233">
    <property type="entry name" value="TRAPPC10/Trs130_C"/>
</dbReference>
<dbReference type="EMBL" id="LAZP02000168">
    <property type="protein sequence ID" value="PFH59858.1"/>
    <property type="molecule type" value="Genomic_DNA"/>
</dbReference>
<evidence type="ECO:0000256" key="4">
    <source>
        <dbReference type="SAM" id="MobiDB-lite"/>
    </source>
</evidence>
<evidence type="ECO:0008006" key="10">
    <source>
        <dbReference type="Google" id="ProtNLM"/>
    </source>
</evidence>
<feature type="domain" description="TRAPPC10/Trs130 N-terminal" evidence="6">
    <location>
        <begin position="116"/>
        <end position="456"/>
    </location>
</feature>